<comment type="similarity">
    <text evidence="1">Belongs to the N-acylglucosamine 2-epimerase family.</text>
</comment>
<feature type="chain" id="PRO_5015562761" evidence="3">
    <location>
        <begin position="20"/>
        <end position="884"/>
    </location>
</feature>
<dbReference type="EMBL" id="QEKH01000031">
    <property type="protein sequence ID" value="PVY37294.1"/>
    <property type="molecule type" value="Genomic_DNA"/>
</dbReference>
<sequence>MLKQWMAGGVLALAALLPAVQPPTDFSISSARKIFEKTRQDALNFWTRPEVADPAGGYRLWFDADGNTCTPTPASPDAPDAGKPLLSELRVLWAHAVAIPCTADPAERARLRRQYEHGFAFLDRYRDPATGLFIKAVDENGNPSNRDITAITQAYVVYIMSEIAGEISDRRAFDLAQSTFEKLDQLAHDPEHGGYFEAIRPAANRDKSVGTNLHMALALARLMKVNPTGPAHDRLAELFGILTSEKLLHPASGNGYMLMTADWKPKRTQAAADMQVLYGHNAELVWYVLEAAEMLRIHPDELRPWLKRVSAPIIRHGIFPDGKAAIFGPFEGEPQPVEVPRWWTQLELMNMLLRMYEVTGEAEYYALFEKAARFSYAHLVNPANGVWYGGVNLKTGERFHQGGWAWKSGLHVIRAMRLMSASLDRLREGWKPVRRYKTAADLPRRAIQVSLGYPYNHNRSAASLVSEVKASGYDAIFLIIKEKELLPKGLVRTARAAGLQVWGSFFGPATFMPDSLFPPESENWRMEFTVKRPNRYFSYVHKPYQEWWKRYLATFYDRNQFDGFVFYESHYGTRFGKGEFFGDISPGFIEHFQRNTGHSKFPNFTDPAHPDYYKTNIALYRDYVEYRLKSINDFYREIWDGEGGLRRRHPEVIFGSWTIALAGDETQMAEMREAEAQDGARMVAGTLPDFHFLQSHWPDWIPEKQTPEYLTGYRPYMKAVRDAFPGLPLAVQGDFASTVPYRRTPGWERKFERTAKRVGFDFTAFYEFHVRHQVHFDPPRPVSGEVDAAGNGCVVFDQVISPESANTLEGRALTGNRKLTGVRTDGNLLLFNVGGPVSAAEAVTVPLAGITDDPSLRVPMPGIGTGRVNPVPPETRIRLQFKGN</sequence>
<accession>A0A2U1ALI9</accession>
<evidence type="ECO:0000256" key="2">
    <source>
        <dbReference type="ARBA" id="ARBA00023235"/>
    </source>
</evidence>
<dbReference type="Proteomes" id="UP000245959">
    <property type="component" value="Unassembled WGS sequence"/>
</dbReference>
<dbReference type="SUPFAM" id="SSF48208">
    <property type="entry name" value="Six-hairpin glycosidases"/>
    <property type="match status" value="1"/>
</dbReference>
<name>A0A2U1ALI9_9BACT</name>
<dbReference type="InterPro" id="IPR010819">
    <property type="entry name" value="AGE/CE"/>
</dbReference>
<dbReference type="PANTHER" id="PTHR15108">
    <property type="entry name" value="N-ACYLGLUCOSAMINE-2-EPIMERASE"/>
    <property type="match status" value="1"/>
</dbReference>
<keyword evidence="3" id="KW-0732">Signal</keyword>
<proteinExistence type="inferred from homology"/>
<dbReference type="GO" id="GO:0005975">
    <property type="term" value="P:carbohydrate metabolic process"/>
    <property type="evidence" value="ECO:0007669"/>
    <property type="project" value="InterPro"/>
</dbReference>
<keyword evidence="2" id="KW-0413">Isomerase</keyword>
<gene>
    <name evidence="4" type="ORF">C8D82_13133</name>
</gene>
<dbReference type="RefSeq" id="WP_116885345.1">
    <property type="nucleotide sequence ID" value="NZ_CABMMC010000024.1"/>
</dbReference>
<dbReference type="GeneID" id="78296624"/>
<evidence type="ECO:0000256" key="3">
    <source>
        <dbReference type="SAM" id="SignalP"/>
    </source>
</evidence>
<dbReference type="InterPro" id="IPR008928">
    <property type="entry name" value="6-hairpin_glycosidase_sf"/>
</dbReference>
<feature type="signal peptide" evidence="3">
    <location>
        <begin position="1"/>
        <end position="19"/>
    </location>
</feature>
<organism evidence="4 5">
    <name type="scientific">Victivallis vadensis</name>
    <dbReference type="NCBI Taxonomy" id="172901"/>
    <lineage>
        <taxon>Bacteria</taxon>
        <taxon>Pseudomonadati</taxon>
        <taxon>Lentisphaerota</taxon>
        <taxon>Lentisphaeria</taxon>
        <taxon>Victivallales</taxon>
        <taxon>Victivallaceae</taxon>
        <taxon>Victivallis</taxon>
    </lineage>
</organism>
<reference evidence="4 5" key="1">
    <citation type="submission" date="2018-04" db="EMBL/GenBank/DDBJ databases">
        <title>Genomic Encyclopedia of Type Strains, Phase IV (KMG-IV): sequencing the most valuable type-strain genomes for metagenomic binning, comparative biology and taxonomic classification.</title>
        <authorList>
            <person name="Goeker M."/>
        </authorList>
    </citation>
    <scope>NUCLEOTIDE SEQUENCE [LARGE SCALE GENOMIC DNA]</scope>
    <source>
        <strain evidence="4 5">DSM 14823</strain>
    </source>
</reference>
<dbReference type="Gene3D" id="1.50.10.10">
    <property type="match status" value="1"/>
</dbReference>
<dbReference type="OrthoDB" id="5141876at2"/>
<dbReference type="AlphaFoldDB" id="A0A2U1ALI9"/>
<evidence type="ECO:0000313" key="5">
    <source>
        <dbReference type="Proteomes" id="UP000245959"/>
    </source>
</evidence>
<comment type="caution">
    <text evidence="4">The sequence shown here is derived from an EMBL/GenBank/DDBJ whole genome shotgun (WGS) entry which is preliminary data.</text>
</comment>
<dbReference type="InterPro" id="IPR012341">
    <property type="entry name" value="6hp_glycosidase-like_sf"/>
</dbReference>
<dbReference type="GO" id="GO:0016853">
    <property type="term" value="F:isomerase activity"/>
    <property type="evidence" value="ECO:0007669"/>
    <property type="project" value="UniProtKB-KW"/>
</dbReference>
<evidence type="ECO:0000313" key="4">
    <source>
        <dbReference type="EMBL" id="PVY37294.1"/>
    </source>
</evidence>
<keyword evidence="5" id="KW-1185">Reference proteome</keyword>
<protein>
    <submittedName>
        <fullName evidence="4">Mannose/cellobiose epimerase-like protein (N-acyl-D-glucosamine 2-epimerase family)</fullName>
    </submittedName>
</protein>
<evidence type="ECO:0000256" key="1">
    <source>
        <dbReference type="ARBA" id="ARBA00008558"/>
    </source>
</evidence>
<dbReference type="Pfam" id="PF07221">
    <property type="entry name" value="GlcNAc_2-epim"/>
    <property type="match status" value="1"/>
</dbReference>